<reference evidence="4 5" key="1">
    <citation type="submission" date="2019-01" db="EMBL/GenBank/DDBJ databases">
        <title>Genome sequences of Streptomyces and Rhizobium isolates collected from root and soil.</title>
        <authorList>
            <person name="Chhettri S."/>
            <person name="Sevigny J.L."/>
            <person name="Sen A."/>
            <person name="Ennis N."/>
            <person name="Tisa L."/>
        </authorList>
    </citation>
    <scope>NUCLEOTIDE SEQUENCE [LARGE SCALE GENOMIC DNA]</scope>
    <source>
        <strain evidence="4 5">San01</strain>
    </source>
</reference>
<keyword evidence="2" id="KW-0732">Signal</keyword>
<dbReference type="InterPro" id="IPR012334">
    <property type="entry name" value="Pectin_lyas_fold"/>
</dbReference>
<dbReference type="AlphaFoldDB" id="A0A3S2W047"/>
<name>A0A3S2W047_9ACTN</name>
<dbReference type="Proteomes" id="UP000283128">
    <property type="component" value="Unassembled WGS sequence"/>
</dbReference>
<evidence type="ECO:0000256" key="2">
    <source>
        <dbReference type="SAM" id="SignalP"/>
    </source>
</evidence>
<feature type="region of interest" description="Disordered" evidence="1">
    <location>
        <begin position="516"/>
        <end position="569"/>
    </location>
</feature>
<feature type="compositionally biased region" description="Polar residues" evidence="1">
    <location>
        <begin position="548"/>
        <end position="569"/>
    </location>
</feature>
<accession>A0A3S2W047</accession>
<evidence type="ECO:0000256" key="1">
    <source>
        <dbReference type="SAM" id="MobiDB-lite"/>
    </source>
</evidence>
<dbReference type="RefSeq" id="WP_127827035.1">
    <property type="nucleotide sequence ID" value="NZ_RZYA01000002.1"/>
</dbReference>
<dbReference type="SUPFAM" id="SSF49785">
    <property type="entry name" value="Galactose-binding domain-like"/>
    <property type="match status" value="1"/>
</dbReference>
<evidence type="ECO:0000259" key="3">
    <source>
        <dbReference type="PROSITE" id="PS50022"/>
    </source>
</evidence>
<dbReference type="Pfam" id="PF13229">
    <property type="entry name" value="Beta_helix"/>
    <property type="match status" value="1"/>
</dbReference>
<dbReference type="InterPro" id="IPR006626">
    <property type="entry name" value="PbH1"/>
</dbReference>
<keyword evidence="5" id="KW-1185">Reference proteome</keyword>
<dbReference type="Gene3D" id="2.60.120.260">
    <property type="entry name" value="Galactose-binding domain-like"/>
    <property type="match status" value="1"/>
</dbReference>
<dbReference type="SUPFAM" id="SSF51126">
    <property type="entry name" value="Pectin lyase-like"/>
    <property type="match status" value="1"/>
</dbReference>
<dbReference type="Gene3D" id="2.160.20.10">
    <property type="entry name" value="Single-stranded right-handed beta-helix, Pectin lyase-like"/>
    <property type="match status" value="1"/>
</dbReference>
<dbReference type="OrthoDB" id="3333873at2"/>
<dbReference type="InterPro" id="IPR000421">
    <property type="entry name" value="FA58C"/>
</dbReference>
<dbReference type="InterPro" id="IPR011050">
    <property type="entry name" value="Pectin_lyase_fold/virulence"/>
</dbReference>
<dbReference type="InterPro" id="IPR039448">
    <property type="entry name" value="Beta_helix"/>
</dbReference>
<feature type="chain" id="PRO_5018785951" description="F5/8 type C domain-containing protein" evidence="2">
    <location>
        <begin position="31"/>
        <end position="680"/>
    </location>
</feature>
<protein>
    <recommendedName>
        <fullName evidence="3">F5/8 type C domain-containing protein</fullName>
    </recommendedName>
</protein>
<organism evidence="4 5">
    <name type="scientific">Streptomyces antnestii</name>
    <dbReference type="NCBI Taxonomy" id="2494256"/>
    <lineage>
        <taxon>Bacteria</taxon>
        <taxon>Bacillati</taxon>
        <taxon>Actinomycetota</taxon>
        <taxon>Actinomycetes</taxon>
        <taxon>Kitasatosporales</taxon>
        <taxon>Streptomycetaceae</taxon>
        <taxon>Streptomyces</taxon>
    </lineage>
</organism>
<evidence type="ECO:0000313" key="5">
    <source>
        <dbReference type="Proteomes" id="UP000283128"/>
    </source>
</evidence>
<proteinExistence type="predicted"/>
<dbReference type="SMART" id="SM00710">
    <property type="entry name" value="PbH1"/>
    <property type="match status" value="6"/>
</dbReference>
<dbReference type="InterPro" id="IPR008979">
    <property type="entry name" value="Galactose-bd-like_sf"/>
</dbReference>
<gene>
    <name evidence="4" type="ORF">EOT10_06235</name>
</gene>
<feature type="domain" description="F5/8 type C" evidence="3">
    <location>
        <begin position="526"/>
        <end position="680"/>
    </location>
</feature>
<dbReference type="EMBL" id="RZYA01000002">
    <property type="protein sequence ID" value="RVU27879.1"/>
    <property type="molecule type" value="Genomic_DNA"/>
</dbReference>
<sequence length="680" mass="71234">MSRGWRFAGPALAAVLIGTSTGITAPTAWAAPARDHGGPSLKAATSYYVDPQGSDSADGRTPATAWKTLSKVNAQTFKAGDTVSFKAGGAWTGQLTPHGSGTASSPVTLTSYGTGARPRIDGGGSVDAAIKIADLHDVVVDGFEVTNTGSGTTPRIGIGVSATDKGAVPGITVRNNQVHAIQGAASGSQASNPSAGGIIVSALGKQTPTYYDNLRIEDNEVFDSRSYGIVTWSQWMQREGWNSLWADLMGIPDADYRPWTPSTGVVVDGNTVHDISAGGITVMQAQGARIEHNRVDKTAQNHGNVGIWWAGADDTMVQYNDVSGTKYWGVASDGTAFDADASVHRSIVQHNFSHDNEGGFFIAVSTASAPAEAKIRYNVSQGDANQVFALSTNAKNIDIYNNTIWVPLTPFIANHPDRASFSLVKVWNSTVKDVRFRNNVIYNGAKLPYNDQSVVTYDRNLYQDGPVPSADKAALTGDSKLTSPGTAKSIADLSGYVPSANSPAIAAGLDIANDGGRDTVDTKLPSGMPDLGGLQRAGGPGRDEAAPTATTTFGDGQSTSPAALTDGSDYTSWASPSSGVTYPGTITLNFPSDRTVSEVVLATHFGQGQGITKADVQTWNGSSWVTRATDAQITWTSNSATVERQSVRLPSAVSTTGLRLVVKSANHTWGNLSVNEITTR</sequence>
<evidence type="ECO:0000313" key="4">
    <source>
        <dbReference type="EMBL" id="RVU27879.1"/>
    </source>
</evidence>
<comment type="caution">
    <text evidence="4">The sequence shown here is derived from an EMBL/GenBank/DDBJ whole genome shotgun (WGS) entry which is preliminary data.</text>
</comment>
<feature type="signal peptide" evidence="2">
    <location>
        <begin position="1"/>
        <end position="30"/>
    </location>
</feature>
<dbReference type="PROSITE" id="PS50022">
    <property type="entry name" value="FA58C_3"/>
    <property type="match status" value="1"/>
</dbReference>